<evidence type="ECO:0000256" key="8">
    <source>
        <dbReference type="ARBA" id="ARBA00022827"/>
    </source>
</evidence>
<dbReference type="EC" id="1.3.3.15" evidence="5 11"/>
<comment type="pathway">
    <text evidence="3 11">Porphyrin-containing compound metabolism; protoheme biosynthesis.</text>
</comment>
<keyword evidence="11" id="KW-0963">Cytoplasm</keyword>
<evidence type="ECO:0000256" key="7">
    <source>
        <dbReference type="ARBA" id="ARBA00022630"/>
    </source>
</evidence>
<proteinExistence type="inferred from homology"/>
<comment type="catalytic activity">
    <reaction evidence="1">
        <text>coproporphyrinogen III + 3 O2 = coproporphyrin III + 3 H2O2</text>
        <dbReference type="Rhea" id="RHEA:43436"/>
        <dbReference type="ChEBI" id="CHEBI:15379"/>
        <dbReference type="ChEBI" id="CHEBI:16240"/>
        <dbReference type="ChEBI" id="CHEBI:57309"/>
        <dbReference type="ChEBI" id="CHEBI:131725"/>
        <dbReference type="EC" id="1.3.3.15"/>
    </reaction>
    <physiologicalReaction direction="left-to-right" evidence="1">
        <dbReference type="Rhea" id="RHEA:43437"/>
    </physiologicalReaction>
</comment>
<evidence type="ECO:0000256" key="1">
    <source>
        <dbReference type="ARBA" id="ARBA00001755"/>
    </source>
</evidence>
<dbReference type="GO" id="GO:0006783">
    <property type="term" value="P:heme biosynthetic process"/>
    <property type="evidence" value="ECO:0007669"/>
    <property type="project" value="UniProtKB-UniRule"/>
</dbReference>
<evidence type="ECO:0000313" key="13">
    <source>
        <dbReference type="EMBL" id="MBD3108038.1"/>
    </source>
</evidence>
<dbReference type="InterPro" id="IPR004572">
    <property type="entry name" value="Protoporphyrinogen_oxidase"/>
</dbReference>
<dbReference type="Gene3D" id="3.50.50.60">
    <property type="entry name" value="FAD/NAD(P)-binding domain"/>
    <property type="match status" value="1"/>
</dbReference>
<comment type="subcellular location">
    <subcellularLocation>
        <location evidence="11">Cytoplasm</location>
    </subcellularLocation>
</comment>
<reference evidence="13" key="1">
    <citation type="submission" date="2020-09" db="EMBL/GenBank/DDBJ databases">
        <title>Bacillus faecalis sp. nov., a moderately halophilic bacterium isolated from cow faeces.</title>
        <authorList>
            <person name="Jiang L."/>
            <person name="Lee J."/>
        </authorList>
    </citation>
    <scope>NUCLEOTIDE SEQUENCE</scope>
    <source>
        <strain evidence="13">AGMB 02131</strain>
    </source>
</reference>
<organism evidence="13 14">
    <name type="scientific">Peribacillus faecalis</name>
    <dbReference type="NCBI Taxonomy" id="2772559"/>
    <lineage>
        <taxon>Bacteria</taxon>
        <taxon>Bacillati</taxon>
        <taxon>Bacillota</taxon>
        <taxon>Bacilli</taxon>
        <taxon>Bacillales</taxon>
        <taxon>Bacillaceae</taxon>
        <taxon>Peribacillus</taxon>
    </lineage>
</organism>
<dbReference type="GO" id="GO:0005737">
    <property type="term" value="C:cytoplasm"/>
    <property type="evidence" value="ECO:0007669"/>
    <property type="project" value="UniProtKB-SubCell"/>
</dbReference>
<dbReference type="SUPFAM" id="SSF51905">
    <property type="entry name" value="FAD/NAD(P)-binding domain"/>
    <property type="match status" value="1"/>
</dbReference>
<comment type="caution">
    <text evidence="13">The sequence shown here is derived from an EMBL/GenBank/DDBJ whole genome shotgun (WGS) entry which is preliminary data.</text>
</comment>
<dbReference type="EMBL" id="JACXSI010000012">
    <property type="protein sequence ID" value="MBD3108038.1"/>
    <property type="molecule type" value="Genomic_DNA"/>
</dbReference>
<evidence type="ECO:0000256" key="6">
    <source>
        <dbReference type="ARBA" id="ARBA00019046"/>
    </source>
</evidence>
<feature type="domain" description="Amine oxidase" evidence="12">
    <location>
        <begin position="11"/>
        <end position="456"/>
    </location>
</feature>
<dbReference type="Gene3D" id="3.90.660.20">
    <property type="entry name" value="Protoporphyrinogen oxidase, mitochondrial, domain 2"/>
    <property type="match status" value="1"/>
</dbReference>
<comment type="cofactor">
    <cofactor evidence="2 11">
        <name>FAD</name>
        <dbReference type="ChEBI" id="CHEBI:57692"/>
    </cofactor>
</comment>
<keyword evidence="8 11" id="KW-0274">FAD</keyword>
<keyword evidence="14" id="KW-1185">Reference proteome</keyword>
<evidence type="ECO:0000256" key="9">
    <source>
        <dbReference type="ARBA" id="ARBA00023002"/>
    </source>
</evidence>
<evidence type="ECO:0000256" key="3">
    <source>
        <dbReference type="ARBA" id="ARBA00004744"/>
    </source>
</evidence>
<protein>
    <recommendedName>
        <fullName evidence="6 11">Coproporphyrinogen III oxidase</fullName>
        <ecNumber evidence="5 11">1.3.3.15</ecNumber>
    </recommendedName>
</protein>
<gene>
    <name evidence="13" type="primary">hemG</name>
    <name evidence="13" type="ORF">IEO70_06630</name>
</gene>
<evidence type="ECO:0000256" key="10">
    <source>
        <dbReference type="ARBA" id="ARBA00023133"/>
    </source>
</evidence>
<dbReference type="Gene3D" id="1.10.3110.10">
    <property type="entry name" value="protoporphyrinogen ix oxidase, domain 3"/>
    <property type="match status" value="1"/>
</dbReference>
<evidence type="ECO:0000256" key="2">
    <source>
        <dbReference type="ARBA" id="ARBA00001974"/>
    </source>
</evidence>
<evidence type="ECO:0000256" key="11">
    <source>
        <dbReference type="RuleBase" id="RU364052"/>
    </source>
</evidence>
<evidence type="ECO:0000256" key="5">
    <source>
        <dbReference type="ARBA" id="ARBA00012402"/>
    </source>
</evidence>
<evidence type="ECO:0000256" key="4">
    <source>
        <dbReference type="ARBA" id="ARBA00008310"/>
    </source>
</evidence>
<dbReference type="InterPro" id="IPR036188">
    <property type="entry name" value="FAD/NAD-bd_sf"/>
</dbReference>
<sequence length="465" mass="52291">MKRIVVIGGGITGLSTMYYLQKWKRNHNSDVELLLVEQNDRLGGKIRTVYENGFKMESGADSIVASKKDVLPFIEELELEEQVVYNATGTSFIHTNNELHLIPENSVFGIPVNKEALYKSTLLSEAGKERVLEEMHIENTHFTKEDSIGEFLEYLLGKEIVENQIAPILSGVYSGSLHDLSIASTLPHLLDYKNEYGSIIRGLEANQEQTKRNKKKFLSFKNGLSTLIDTIEEKLTDVTILKGIKTTSIEKAEGGYTIFCDNHEELQANYIVLSIPDQAAKRLLHDPELDEDFAKFKNSSLISIYFGFDLPDSKLPADGTGFIVSKNSDLMCNACTWTSRKWPNTSEDGKLLVRLFYKSTIPAYPQMDQMDEEQLREAGLNDVEKALGFREQPVSTEITKWKEAMPNYTIQHPESIQSINEKLQRDYPNVYIAGCSYYGVGIGACITNGIETAEQVAESLRVAVK</sequence>
<dbReference type="InterPro" id="IPR002937">
    <property type="entry name" value="Amino_oxidase"/>
</dbReference>
<evidence type="ECO:0000259" key="12">
    <source>
        <dbReference type="Pfam" id="PF01593"/>
    </source>
</evidence>
<dbReference type="NCBIfam" id="TIGR00562">
    <property type="entry name" value="proto_IX_ox"/>
    <property type="match status" value="1"/>
</dbReference>
<evidence type="ECO:0000313" key="14">
    <source>
        <dbReference type="Proteomes" id="UP000602076"/>
    </source>
</evidence>
<dbReference type="SUPFAM" id="SSF54373">
    <property type="entry name" value="FAD-linked reductases, C-terminal domain"/>
    <property type="match status" value="1"/>
</dbReference>
<dbReference type="RefSeq" id="WP_190997606.1">
    <property type="nucleotide sequence ID" value="NZ_JACXSI010000012.1"/>
</dbReference>
<dbReference type="PANTHER" id="PTHR42923:SF3">
    <property type="entry name" value="PROTOPORPHYRINOGEN OXIDASE"/>
    <property type="match status" value="1"/>
</dbReference>
<keyword evidence="7 11" id="KW-0285">Flavoprotein</keyword>
<dbReference type="Proteomes" id="UP000602076">
    <property type="component" value="Unassembled WGS sequence"/>
</dbReference>
<comment type="function">
    <text evidence="11">Involved in coproporphyrin-dependent heme b biosynthesis. Catalyzes the oxidation of coproporphyrinogen III to coproporphyrin III.</text>
</comment>
<name>A0A927HC43_9BACI</name>
<comment type="similarity">
    <text evidence="4 11">Belongs to the protoporphyrinogen/coproporphyrinogen oxidase family. Coproporphyrinogen III oxidase subfamily.</text>
</comment>
<dbReference type="AlphaFoldDB" id="A0A927HC43"/>
<dbReference type="GO" id="GO:0004729">
    <property type="term" value="F:oxygen-dependent protoporphyrinogen oxidase activity"/>
    <property type="evidence" value="ECO:0007669"/>
    <property type="project" value="UniProtKB-UniRule"/>
</dbReference>
<dbReference type="Pfam" id="PF01593">
    <property type="entry name" value="Amino_oxidase"/>
    <property type="match status" value="1"/>
</dbReference>
<dbReference type="InterPro" id="IPR050464">
    <property type="entry name" value="Zeta_carotene_desat/Oxidored"/>
</dbReference>
<keyword evidence="9 11" id="KW-0560">Oxidoreductase</keyword>
<accession>A0A927HC43</accession>
<dbReference type="PANTHER" id="PTHR42923">
    <property type="entry name" value="PROTOPORPHYRINOGEN OXIDASE"/>
    <property type="match status" value="1"/>
</dbReference>
<keyword evidence="10 11" id="KW-0350">Heme biosynthesis</keyword>